<dbReference type="Proteomes" id="UP001597340">
    <property type="component" value="Unassembled WGS sequence"/>
</dbReference>
<reference evidence="2" key="1">
    <citation type="journal article" date="2019" name="Int. J. Syst. Evol. Microbiol.">
        <title>The Global Catalogue of Microorganisms (GCM) 10K type strain sequencing project: providing services to taxonomists for standard genome sequencing and annotation.</title>
        <authorList>
            <consortium name="The Broad Institute Genomics Platform"/>
            <consortium name="The Broad Institute Genome Sequencing Center for Infectious Disease"/>
            <person name="Wu L."/>
            <person name="Ma J."/>
        </authorList>
    </citation>
    <scope>NUCLEOTIDE SEQUENCE [LARGE SCALE GENOMIC DNA]</scope>
    <source>
        <strain evidence="2">CCM 9147</strain>
    </source>
</reference>
<evidence type="ECO:0000313" key="1">
    <source>
        <dbReference type="EMBL" id="MFD1461699.1"/>
    </source>
</evidence>
<dbReference type="RefSeq" id="WP_377570316.1">
    <property type="nucleotide sequence ID" value="NZ_JBHTNZ010000010.1"/>
</dbReference>
<gene>
    <name evidence="1" type="ORF">ACFQ5D_09745</name>
</gene>
<sequence>MKTDTYNKSTVWFLSTPILLSYFTKVATIRGLCPDGLFLFSITPLWLFSCPTCGDKLQLSIIHQLFDYSIKTQYY</sequence>
<name>A0ABW4DD25_9BACL</name>
<comment type="caution">
    <text evidence="1">The sequence shown here is derived from an EMBL/GenBank/DDBJ whole genome shotgun (WGS) entry which is preliminary data.</text>
</comment>
<feature type="non-terminal residue" evidence="1">
    <location>
        <position position="75"/>
    </location>
</feature>
<organism evidence="1 2">
    <name type="scientific">Paenibacillus farraposensis</name>
    <dbReference type="NCBI Taxonomy" id="2807095"/>
    <lineage>
        <taxon>Bacteria</taxon>
        <taxon>Bacillati</taxon>
        <taxon>Bacillota</taxon>
        <taxon>Bacilli</taxon>
        <taxon>Bacillales</taxon>
        <taxon>Paenibacillaceae</taxon>
        <taxon>Paenibacillus</taxon>
    </lineage>
</organism>
<evidence type="ECO:0000313" key="2">
    <source>
        <dbReference type="Proteomes" id="UP001597340"/>
    </source>
</evidence>
<dbReference type="EMBL" id="JBHTNZ010000010">
    <property type="protein sequence ID" value="MFD1461699.1"/>
    <property type="molecule type" value="Genomic_DNA"/>
</dbReference>
<protein>
    <submittedName>
        <fullName evidence="1">Uncharacterized protein</fullName>
    </submittedName>
</protein>
<proteinExistence type="predicted"/>
<keyword evidence="2" id="KW-1185">Reference proteome</keyword>
<accession>A0ABW4DD25</accession>